<dbReference type="Pfam" id="PF04138">
    <property type="entry name" value="GtrA_DPMS_TM"/>
    <property type="match status" value="1"/>
</dbReference>
<dbReference type="Proteomes" id="UP000432015">
    <property type="component" value="Unassembled WGS sequence"/>
</dbReference>
<reference evidence="9 10" key="1">
    <citation type="submission" date="2019-11" db="EMBL/GenBank/DDBJ databases">
        <authorList>
            <person name="Cao P."/>
        </authorList>
    </citation>
    <scope>NUCLEOTIDE SEQUENCE [LARGE SCALE GENOMIC DNA]</scope>
    <source>
        <strain evidence="9 10">NEAU-AAG5</strain>
    </source>
</reference>
<dbReference type="Gene3D" id="3.90.550.10">
    <property type="entry name" value="Spore Coat Polysaccharide Biosynthesis Protein SpsA, Chain A"/>
    <property type="match status" value="1"/>
</dbReference>
<feature type="domain" description="GtrA/DPMS transmembrane" evidence="8">
    <location>
        <begin position="304"/>
        <end position="420"/>
    </location>
</feature>
<dbReference type="AlphaFoldDB" id="A0A7K1L3R2"/>
<dbReference type="InterPro" id="IPR001173">
    <property type="entry name" value="Glyco_trans_2-like"/>
</dbReference>
<dbReference type="GO" id="GO:0000271">
    <property type="term" value="P:polysaccharide biosynthetic process"/>
    <property type="evidence" value="ECO:0007669"/>
    <property type="project" value="InterPro"/>
</dbReference>
<feature type="transmembrane region" description="Helical" evidence="6">
    <location>
        <begin position="325"/>
        <end position="343"/>
    </location>
</feature>
<dbReference type="InterPro" id="IPR029044">
    <property type="entry name" value="Nucleotide-diphossugar_trans"/>
</dbReference>
<keyword evidence="3 6" id="KW-1133">Transmembrane helix</keyword>
<evidence type="ECO:0000256" key="3">
    <source>
        <dbReference type="ARBA" id="ARBA00022989"/>
    </source>
</evidence>
<evidence type="ECO:0000256" key="2">
    <source>
        <dbReference type="ARBA" id="ARBA00022692"/>
    </source>
</evidence>
<evidence type="ECO:0000259" key="7">
    <source>
        <dbReference type="Pfam" id="PF00535"/>
    </source>
</evidence>
<feature type="region of interest" description="Disordered" evidence="5">
    <location>
        <begin position="1"/>
        <end position="27"/>
    </location>
</feature>
<feature type="transmembrane region" description="Helical" evidence="6">
    <location>
        <begin position="364"/>
        <end position="385"/>
    </location>
</feature>
<keyword evidence="4 6" id="KW-0472">Membrane</keyword>
<gene>
    <name evidence="9" type="ORF">GNZ18_20225</name>
</gene>
<dbReference type="PANTHER" id="PTHR10859">
    <property type="entry name" value="GLYCOSYL TRANSFERASE"/>
    <property type="match status" value="1"/>
</dbReference>
<comment type="caution">
    <text evidence="9">The sequence shown here is derived from an EMBL/GenBank/DDBJ whole genome shotgun (WGS) entry which is preliminary data.</text>
</comment>
<evidence type="ECO:0000313" key="10">
    <source>
        <dbReference type="Proteomes" id="UP000432015"/>
    </source>
</evidence>
<evidence type="ECO:0000256" key="5">
    <source>
        <dbReference type="SAM" id="MobiDB-lite"/>
    </source>
</evidence>
<dbReference type="InterPro" id="IPR007267">
    <property type="entry name" value="GtrA_DPMS_TM"/>
</dbReference>
<protein>
    <submittedName>
        <fullName evidence="9">Glycosyltransferase</fullName>
    </submittedName>
</protein>
<keyword evidence="2 6" id="KW-0812">Transmembrane</keyword>
<keyword evidence="10" id="KW-1185">Reference proteome</keyword>
<evidence type="ECO:0000259" key="8">
    <source>
        <dbReference type="Pfam" id="PF04138"/>
    </source>
</evidence>
<dbReference type="EMBL" id="WOFH01000006">
    <property type="protein sequence ID" value="MUN38915.1"/>
    <property type="molecule type" value="Genomic_DNA"/>
</dbReference>
<dbReference type="GO" id="GO:0016740">
    <property type="term" value="F:transferase activity"/>
    <property type="evidence" value="ECO:0007669"/>
    <property type="project" value="UniProtKB-KW"/>
</dbReference>
<dbReference type="GO" id="GO:0006487">
    <property type="term" value="P:protein N-linked glycosylation"/>
    <property type="evidence" value="ECO:0007669"/>
    <property type="project" value="TreeGrafter"/>
</dbReference>
<proteinExistence type="predicted"/>
<dbReference type="Pfam" id="PF00535">
    <property type="entry name" value="Glycos_transf_2"/>
    <property type="match status" value="1"/>
</dbReference>
<dbReference type="RefSeq" id="WP_156218017.1">
    <property type="nucleotide sequence ID" value="NZ_WOFH01000006.1"/>
</dbReference>
<evidence type="ECO:0000256" key="1">
    <source>
        <dbReference type="ARBA" id="ARBA00004141"/>
    </source>
</evidence>
<evidence type="ECO:0000313" key="9">
    <source>
        <dbReference type="EMBL" id="MUN38915.1"/>
    </source>
</evidence>
<evidence type="ECO:0000256" key="6">
    <source>
        <dbReference type="SAM" id="Phobius"/>
    </source>
</evidence>
<feature type="domain" description="Glycosyltransferase 2-like" evidence="7">
    <location>
        <begin position="37"/>
        <end position="201"/>
    </location>
</feature>
<name>A0A7K1L3R2_9ACTN</name>
<dbReference type="PANTHER" id="PTHR10859:SF91">
    <property type="entry name" value="DOLICHYL-PHOSPHATE BETA-GLUCOSYLTRANSFERASE"/>
    <property type="match status" value="1"/>
</dbReference>
<evidence type="ECO:0000256" key="4">
    <source>
        <dbReference type="ARBA" id="ARBA00023136"/>
    </source>
</evidence>
<feature type="transmembrane region" description="Helical" evidence="6">
    <location>
        <begin position="397"/>
        <end position="414"/>
    </location>
</feature>
<keyword evidence="9" id="KW-0808">Transferase</keyword>
<dbReference type="SUPFAM" id="SSF53448">
    <property type="entry name" value="Nucleotide-diphospho-sugar transferases"/>
    <property type="match status" value="1"/>
</dbReference>
<accession>A0A7K1L3R2</accession>
<organism evidence="9 10">
    <name type="scientific">Actinomadura litoris</name>
    <dbReference type="NCBI Taxonomy" id="2678616"/>
    <lineage>
        <taxon>Bacteria</taxon>
        <taxon>Bacillati</taxon>
        <taxon>Actinomycetota</taxon>
        <taxon>Actinomycetes</taxon>
        <taxon>Streptosporangiales</taxon>
        <taxon>Thermomonosporaceae</taxon>
        <taxon>Actinomadura</taxon>
    </lineage>
</organism>
<dbReference type="GO" id="GO:0016020">
    <property type="term" value="C:membrane"/>
    <property type="evidence" value="ECO:0007669"/>
    <property type="project" value="UniProtKB-SubCell"/>
</dbReference>
<feature type="transmembrane region" description="Helical" evidence="6">
    <location>
        <begin position="301"/>
        <end position="319"/>
    </location>
</feature>
<sequence length="437" mass="46781">MTPASSEVGSAADNAAEPFQPPAVPAAEPSAMPTVEIVLPVHNEERALPGCVHTLHAYLLEHLPFAWRVTVVDNASTDRTLLVARGLASELPGVSVLHLSRKGRGLALRTAWAMSEADIVAYMDVDLSTGLDGLLPLLAPLASGHSDLAIGSRLAPGARTVRGPRRELISRCYNALLRHGLGTRFSDAQCGFKAARTRVVRPLLAVTEDDAWFFDTELLVLAEHNGLRVHEVPVDWVEDVDTRVRVVRTALDDLKGMWRMARLKASGAADVAVPRRAAPSAEHPDAVLAPARRRTALTWELVCFVAIGVVSTAGQALLYWLLRSWWPAALANLVSLVVLTVLNTEANRRLTFRGSAVGAGRAHLGAGALFTVGYSVTSAGVLLFQQADPGASHAAETLVLAVASVLVTAIRFVVLRTAVFRRRSPSLGETLNESETS</sequence>
<comment type="subcellular location">
    <subcellularLocation>
        <location evidence="1">Membrane</location>
        <topology evidence="1">Multi-pass membrane protein</topology>
    </subcellularLocation>
</comment>